<keyword evidence="4" id="KW-1185">Reference proteome</keyword>
<dbReference type="SUPFAM" id="SSF50891">
    <property type="entry name" value="Cyclophilin-like"/>
    <property type="match status" value="1"/>
</dbReference>
<evidence type="ECO:0000256" key="1">
    <source>
        <dbReference type="SAM" id="SignalP"/>
    </source>
</evidence>
<dbReference type="AlphaFoldDB" id="A0A7X1FA64"/>
<accession>A0A7X1FA64</accession>
<dbReference type="Pfam" id="PF00160">
    <property type="entry name" value="Pro_isomerase"/>
    <property type="match status" value="1"/>
</dbReference>
<dbReference type="RefSeq" id="WP_185684618.1">
    <property type="nucleotide sequence ID" value="NZ_JACLAU010000039.1"/>
</dbReference>
<proteinExistence type="predicted"/>
<dbReference type="Proteomes" id="UP000520156">
    <property type="component" value="Unassembled WGS sequence"/>
</dbReference>
<comment type="caution">
    <text evidence="3">The sequence shown here is derived from an EMBL/GenBank/DDBJ whole genome shotgun (WGS) entry which is preliminary data.</text>
</comment>
<feature type="chain" id="PRO_5031290301" evidence="1">
    <location>
        <begin position="28"/>
        <end position="354"/>
    </location>
</feature>
<organism evidence="3 4">
    <name type="scientific">Novosphingobium aerophilum</name>
    <dbReference type="NCBI Taxonomy" id="2839843"/>
    <lineage>
        <taxon>Bacteria</taxon>
        <taxon>Pseudomonadati</taxon>
        <taxon>Pseudomonadota</taxon>
        <taxon>Alphaproteobacteria</taxon>
        <taxon>Sphingomonadales</taxon>
        <taxon>Sphingomonadaceae</taxon>
        <taxon>Novosphingobium</taxon>
    </lineage>
</organism>
<evidence type="ECO:0000313" key="4">
    <source>
        <dbReference type="Proteomes" id="UP000520156"/>
    </source>
</evidence>
<dbReference type="InterPro" id="IPR002130">
    <property type="entry name" value="Cyclophilin-type_PPIase_dom"/>
</dbReference>
<keyword evidence="1" id="KW-0732">Signal</keyword>
<feature type="domain" description="PPIase cyclophilin-type" evidence="2">
    <location>
        <begin position="92"/>
        <end position="277"/>
    </location>
</feature>
<dbReference type="InterPro" id="IPR029000">
    <property type="entry name" value="Cyclophilin-like_dom_sf"/>
</dbReference>
<dbReference type="GO" id="GO:0003755">
    <property type="term" value="F:peptidyl-prolyl cis-trans isomerase activity"/>
    <property type="evidence" value="ECO:0007669"/>
    <property type="project" value="InterPro"/>
</dbReference>
<name>A0A7X1FA64_9SPHN</name>
<keyword evidence="3" id="KW-0413">Isomerase</keyword>
<reference evidence="3 4" key="1">
    <citation type="submission" date="2020-08" db="EMBL/GenBank/DDBJ databases">
        <title>The genome sequence of Novosphingobium flavum 4Y4.</title>
        <authorList>
            <person name="Liu Y."/>
        </authorList>
    </citation>
    <scope>NUCLEOTIDE SEQUENCE [LARGE SCALE GENOMIC DNA]</scope>
    <source>
        <strain evidence="3 4">4Y4</strain>
    </source>
</reference>
<feature type="signal peptide" evidence="1">
    <location>
        <begin position="1"/>
        <end position="27"/>
    </location>
</feature>
<sequence>MSRPLFRTRLAGLPLLAGALSALPLLAGAPSLAAAEPVLSPAEIVAAAPQGEWVAIAPDDLLVMDLAADAAGKPRRVVIQLMPAPFSQGWIGNLRKLAAAHWWDGLSVNRVQDNYVVQWGDAAGEDKAKARPLPAGLAPTTGADYAARWVPGLVPWALTPMGQAAPEIPPPPPAAPPAITARVADAYARAVGFRGGFPVALGYPEGPPKPWKTVAPVQAWPLHCYGAVGVGRDMPPDAGTGAELYTVIGTPPRHLDRNIAVVGRVIEGIEHLASLPRGTGPLGFYQTAAERTAIQSIRLGSDVPELPRYQFLSTEGASFARYAEARASRRDAFFVTPAGGVDICNLPVPVRRAP</sequence>
<protein>
    <submittedName>
        <fullName evidence="3">Peptidylprolyl isomerase</fullName>
    </submittedName>
</protein>
<gene>
    <name evidence="3" type="ORF">H7F49_16200</name>
</gene>
<evidence type="ECO:0000313" key="3">
    <source>
        <dbReference type="EMBL" id="MBC2653235.1"/>
    </source>
</evidence>
<dbReference type="Gene3D" id="2.40.100.10">
    <property type="entry name" value="Cyclophilin-like"/>
    <property type="match status" value="1"/>
</dbReference>
<dbReference type="EMBL" id="JACLAU010000039">
    <property type="protein sequence ID" value="MBC2653235.1"/>
    <property type="molecule type" value="Genomic_DNA"/>
</dbReference>
<evidence type="ECO:0000259" key="2">
    <source>
        <dbReference type="Pfam" id="PF00160"/>
    </source>
</evidence>